<comment type="similarity">
    <text evidence="1">Belongs to the LysR transcriptional regulatory family.</text>
</comment>
<keyword evidence="7" id="KW-1185">Reference proteome</keyword>
<gene>
    <name evidence="6" type="ORF">ET471_02690</name>
</gene>
<organism evidence="6 7">
    <name type="scientific">Xylanimonas protaetiae</name>
    <dbReference type="NCBI Taxonomy" id="2509457"/>
    <lineage>
        <taxon>Bacteria</taxon>
        <taxon>Bacillati</taxon>
        <taxon>Actinomycetota</taxon>
        <taxon>Actinomycetes</taxon>
        <taxon>Micrococcales</taxon>
        <taxon>Promicromonosporaceae</taxon>
        <taxon>Xylanimonas</taxon>
    </lineage>
</organism>
<dbReference type="InterPro" id="IPR036390">
    <property type="entry name" value="WH_DNA-bd_sf"/>
</dbReference>
<dbReference type="RefSeq" id="WP_129186487.1">
    <property type="nucleotide sequence ID" value="NZ_CP035493.1"/>
</dbReference>
<evidence type="ECO:0000256" key="1">
    <source>
        <dbReference type="ARBA" id="ARBA00009437"/>
    </source>
</evidence>
<dbReference type="Pfam" id="PF03466">
    <property type="entry name" value="LysR_substrate"/>
    <property type="match status" value="1"/>
</dbReference>
<evidence type="ECO:0000256" key="3">
    <source>
        <dbReference type="ARBA" id="ARBA00023125"/>
    </source>
</evidence>
<dbReference type="PROSITE" id="PS50931">
    <property type="entry name" value="HTH_LYSR"/>
    <property type="match status" value="1"/>
</dbReference>
<dbReference type="PRINTS" id="PR00039">
    <property type="entry name" value="HTHLYSR"/>
</dbReference>
<keyword evidence="4" id="KW-0804">Transcription</keyword>
<feature type="domain" description="HTH lysR-type" evidence="5">
    <location>
        <begin position="1"/>
        <end position="58"/>
    </location>
</feature>
<dbReference type="EMBL" id="CP035493">
    <property type="protein sequence ID" value="QAY69087.1"/>
    <property type="molecule type" value="Genomic_DNA"/>
</dbReference>
<dbReference type="OrthoDB" id="3636008at2"/>
<reference evidence="6 7" key="1">
    <citation type="submission" date="2019-01" db="EMBL/GenBank/DDBJ databases">
        <title>Genome sequencing of strain FW10M-9.</title>
        <authorList>
            <person name="Heo J."/>
            <person name="Kim S.-J."/>
            <person name="Kim J.-S."/>
            <person name="Hong S.-B."/>
            <person name="Kwon S.-W."/>
        </authorList>
    </citation>
    <scope>NUCLEOTIDE SEQUENCE [LARGE SCALE GENOMIC DNA]</scope>
    <source>
        <strain evidence="6 7">FW10M-9</strain>
    </source>
</reference>
<proteinExistence type="inferred from homology"/>
<dbReference type="GO" id="GO:0003700">
    <property type="term" value="F:DNA-binding transcription factor activity"/>
    <property type="evidence" value="ECO:0007669"/>
    <property type="project" value="InterPro"/>
</dbReference>
<evidence type="ECO:0000313" key="7">
    <source>
        <dbReference type="Proteomes" id="UP000292118"/>
    </source>
</evidence>
<dbReference type="PANTHER" id="PTHR30419:SF31">
    <property type="entry name" value="BLR3139 PROTEIN"/>
    <property type="match status" value="1"/>
</dbReference>
<sequence length="300" mass="32071">MQLRQLEYFVAVADERHFARAAERCFVSQPALSAGIAKLEAELGVALIHRVHTFEGLTPEGERLLGWARRILSEHDALKAEVSAMQHGVGGTLRLGVGPTTATAAVPLVHAFCERHPLVRVQVIEHLNAAEIHQHLRDFDLDAGIAYLAPGDQAGLDVRALYEERYVLAGVPALVPDGAEQSTWPDAAAAPLVLLNERTRVRQVIDEAFAAHGLEVDPQVVTGSVASLLALVRDGQWATVVPHTLVGPAGGLRTLPLVDPEITVPVVLAVNAAARDSAAVRAFAAAASAAALRERLRYAR</sequence>
<accession>A0A4P6F777</accession>
<evidence type="ECO:0000256" key="2">
    <source>
        <dbReference type="ARBA" id="ARBA00023015"/>
    </source>
</evidence>
<dbReference type="SUPFAM" id="SSF46785">
    <property type="entry name" value="Winged helix' DNA-binding domain"/>
    <property type="match status" value="1"/>
</dbReference>
<dbReference type="Gene3D" id="1.10.10.10">
    <property type="entry name" value="Winged helix-like DNA-binding domain superfamily/Winged helix DNA-binding domain"/>
    <property type="match status" value="1"/>
</dbReference>
<dbReference type="PANTHER" id="PTHR30419">
    <property type="entry name" value="HTH-TYPE TRANSCRIPTIONAL REGULATOR YBHD"/>
    <property type="match status" value="1"/>
</dbReference>
<dbReference type="Pfam" id="PF00126">
    <property type="entry name" value="HTH_1"/>
    <property type="match status" value="1"/>
</dbReference>
<dbReference type="Proteomes" id="UP000292118">
    <property type="component" value="Chromosome"/>
</dbReference>
<dbReference type="Gene3D" id="3.40.190.290">
    <property type="match status" value="1"/>
</dbReference>
<dbReference type="InterPro" id="IPR005119">
    <property type="entry name" value="LysR_subst-bd"/>
</dbReference>
<evidence type="ECO:0000256" key="4">
    <source>
        <dbReference type="ARBA" id="ARBA00023163"/>
    </source>
</evidence>
<name>A0A4P6F777_9MICO</name>
<dbReference type="InterPro" id="IPR050950">
    <property type="entry name" value="HTH-type_LysR_regulators"/>
</dbReference>
<dbReference type="InterPro" id="IPR000847">
    <property type="entry name" value="LysR_HTH_N"/>
</dbReference>
<dbReference type="AlphaFoldDB" id="A0A4P6F777"/>
<dbReference type="GO" id="GO:0003677">
    <property type="term" value="F:DNA binding"/>
    <property type="evidence" value="ECO:0007669"/>
    <property type="project" value="UniProtKB-KW"/>
</dbReference>
<evidence type="ECO:0000313" key="6">
    <source>
        <dbReference type="EMBL" id="QAY69087.1"/>
    </source>
</evidence>
<protein>
    <submittedName>
        <fullName evidence="6">LysR family transcriptional regulator</fullName>
    </submittedName>
</protein>
<dbReference type="GO" id="GO:0005829">
    <property type="term" value="C:cytosol"/>
    <property type="evidence" value="ECO:0007669"/>
    <property type="project" value="TreeGrafter"/>
</dbReference>
<dbReference type="FunFam" id="1.10.10.10:FF:000001">
    <property type="entry name" value="LysR family transcriptional regulator"/>
    <property type="match status" value="1"/>
</dbReference>
<dbReference type="SUPFAM" id="SSF53850">
    <property type="entry name" value="Periplasmic binding protein-like II"/>
    <property type="match status" value="1"/>
</dbReference>
<evidence type="ECO:0000259" key="5">
    <source>
        <dbReference type="PROSITE" id="PS50931"/>
    </source>
</evidence>
<keyword evidence="2" id="KW-0805">Transcription regulation</keyword>
<dbReference type="CDD" id="cd05466">
    <property type="entry name" value="PBP2_LTTR_substrate"/>
    <property type="match status" value="1"/>
</dbReference>
<dbReference type="InterPro" id="IPR036388">
    <property type="entry name" value="WH-like_DNA-bd_sf"/>
</dbReference>
<keyword evidence="3" id="KW-0238">DNA-binding</keyword>
<dbReference type="KEGG" id="xya:ET471_02690"/>